<evidence type="ECO:0000313" key="3">
    <source>
        <dbReference type="Proteomes" id="UP001178461"/>
    </source>
</evidence>
<dbReference type="EMBL" id="OX395132">
    <property type="protein sequence ID" value="CAI5780166.1"/>
    <property type="molecule type" value="Genomic_DNA"/>
</dbReference>
<reference evidence="2" key="1">
    <citation type="submission" date="2022-12" db="EMBL/GenBank/DDBJ databases">
        <authorList>
            <person name="Alioto T."/>
            <person name="Alioto T."/>
            <person name="Gomez Garrido J."/>
        </authorList>
    </citation>
    <scope>NUCLEOTIDE SEQUENCE</scope>
</reference>
<gene>
    <name evidence="2" type="ORF">PODLI_1B026156</name>
</gene>
<name>A0AA35KMG5_9SAUR</name>
<protein>
    <submittedName>
        <fullName evidence="2">Uncharacterized protein</fullName>
    </submittedName>
</protein>
<accession>A0AA35KMG5</accession>
<feature type="non-terminal residue" evidence="2">
    <location>
        <position position="1"/>
    </location>
</feature>
<evidence type="ECO:0000313" key="2">
    <source>
        <dbReference type="EMBL" id="CAI5780166.1"/>
    </source>
</evidence>
<sequence length="95" mass="10574">AIPEKNLVAGPSAEQVLGESAESNNHPRKITQEDTLLEEGTYFEKTLHHGSSHSLLYKTSRSPLRSVAAYPAMESHLETLSQLPREVNLIFKCSR</sequence>
<feature type="region of interest" description="Disordered" evidence="1">
    <location>
        <begin position="1"/>
        <end position="26"/>
    </location>
</feature>
<evidence type="ECO:0000256" key="1">
    <source>
        <dbReference type="SAM" id="MobiDB-lite"/>
    </source>
</evidence>
<dbReference type="Proteomes" id="UP001178461">
    <property type="component" value="Chromosome 7"/>
</dbReference>
<proteinExistence type="predicted"/>
<organism evidence="2 3">
    <name type="scientific">Podarcis lilfordi</name>
    <name type="common">Lilford's wall lizard</name>
    <dbReference type="NCBI Taxonomy" id="74358"/>
    <lineage>
        <taxon>Eukaryota</taxon>
        <taxon>Metazoa</taxon>
        <taxon>Chordata</taxon>
        <taxon>Craniata</taxon>
        <taxon>Vertebrata</taxon>
        <taxon>Euteleostomi</taxon>
        <taxon>Lepidosauria</taxon>
        <taxon>Squamata</taxon>
        <taxon>Bifurcata</taxon>
        <taxon>Unidentata</taxon>
        <taxon>Episquamata</taxon>
        <taxon>Laterata</taxon>
        <taxon>Lacertibaenia</taxon>
        <taxon>Lacertidae</taxon>
        <taxon>Podarcis</taxon>
    </lineage>
</organism>
<keyword evidence="3" id="KW-1185">Reference proteome</keyword>
<dbReference type="AlphaFoldDB" id="A0AA35KMG5"/>